<proteinExistence type="predicted"/>
<dbReference type="EMBL" id="DRZC01000040">
    <property type="protein sequence ID" value="HHQ80448.1"/>
    <property type="molecule type" value="Genomic_DNA"/>
</dbReference>
<organism evidence="1">
    <name type="scientific">Fervidicoccus fontis</name>
    <dbReference type="NCBI Taxonomy" id="683846"/>
    <lineage>
        <taxon>Archaea</taxon>
        <taxon>Thermoproteota</taxon>
        <taxon>Thermoprotei</taxon>
        <taxon>Fervidicoccales</taxon>
        <taxon>Fervidicoccaceae</taxon>
        <taxon>Fervidicoccus</taxon>
    </lineage>
</organism>
<evidence type="ECO:0000313" key="1">
    <source>
        <dbReference type="EMBL" id="HHQ80448.1"/>
    </source>
</evidence>
<evidence type="ECO:0008006" key="2">
    <source>
        <dbReference type="Google" id="ProtNLM"/>
    </source>
</evidence>
<sequence length="351" mass="38706">MEVSGSLSQIFTGTYQGIIRRVHAAVDKRIGGLYNPQKVKVPIHVAPLENIEVVKAYVEISSIVKRDVKNSWRLKLDGIPVTRLYTPNFTVYDKNDFELATTVIDVTPILRRDPGQTRHVLEITNTGSNVIYIVGVALLKLLSYREGTSSVAYVGGSIKLEPNSTIVLKDLTTHPKSKTSLSFIAYTPEPGIVLEIGNESRGVRTFTLASNVQDIDVPIDPKADTEKLMLTLRNASENSYVFIPTLLFSSTVYRRPKITLDVSTSTESPCSSKLNLTIKNTGDAKAESVIAIVFSLGQTIFREALGDLEAGESREIRVSLDETRGAKQALVRVVWKELGELQTIDKRVSLS</sequence>
<reference evidence="1" key="1">
    <citation type="journal article" date="2020" name="mSystems">
        <title>Genome- and Community-Level Interaction Insights into Carbon Utilization and Element Cycling Functions of Hydrothermarchaeota in Hydrothermal Sediment.</title>
        <authorList>
            <person name="Zhou Z."/>
            <person name="Liu Y."/>
            <person name="Xu W."/>
            <person name="Pan J."/>
            <person name="Luo Z.H."/>
            <person name="Li M."/>
        </authorList>
    </citation>
    <scope>NUCLEOTIDE SEQUENCE [LARGE SCALE GENOMIC DNA]</scope>
    <source>
        <strain evidence="1">SpSt-1116</strain>
    </source>
</reference>
<protein>
    <recommendedName>
        <fullName evidence="2">CARDB domain-containing protein</fullName>
    </recommendedName>
</protein>
<comment type="caution">
    <text evidence="1">The sequence shown here is derived from an EMBL/GenBank/DDBJ whole genome shotgun (WGS) entry which is preliminary data.</text>
</comment>
<dbReference type="AlphaFoldDB" id="A0A7J3ZK88"/>
<gene>
    <name evidence="1" type="ORF">ENM78_03185</name>
</gene>
<accession>A0A7J3ZK88</accession>
<name>A0A7J3ZK88_9CREN</name>